<dbReference type="Pfam" id="PF04055">
    <property type="entry name" value="Radical_SAM"/>
    <property type="match status" value="1"/>
</dbReference>
<dbReference type="SFLD" id="SFLDG01067">
    <property type="entry name" value="SPASM/twitch_domain_containing"/>
    <property type="match status" value="1"/>
</dbReference>
<evidence type="ECO:0000256" key="6">
    <source>
        <dbReference type="ARBA" id="ARBA00023014"/>
    </source>
</evidence>
<dbReference type="NCBIfam" id="NF035951">
    <property type="entry name" value="rSAM_RumMC"/>
    <property type="match status" value="1"/>
</dbReference>
<dbReference type="GO" id="GO:0016491">
    <property type="term" value="F:oxidoreductase activity"/>
    <property type="evidence" value="ECO:0007669"/>
    <property type="project" value="InterPro"/>
</dbReference>
<dbReference type="GO" id="GO:0046872">
    <property type="term" value="F:metal ion binding"/>
    <property type="evidence" value="ECO:0007669"/>
    <property type="project" value="UniProtKB-KW"/>
</dbReference>
<evidence type="ECO:0000259" key="8">
    <source>
        <dbReference type="Pfam" id="PF04055"/>
    </source>
</evidence>
<dbReference type="InterPro" id="IPR023867">
    <property type="entry name" value="Sulphatase_maturase_rSAM"/>
</dbReference>
<dbReference type="SFLD" id="SFLDG01384">
    <property type="entry name" value="thioether_bond_formation_requi"/>
    <property type="match status" value="1"/>
</dbReference>
<keyword evidence="4" id="KW-0479">Metal-binding</keyword>
<dbReference type="GO" id="GO:0051539">
    <property type="term" value="F:4 iron, 4 sulfur cluster binding"/>
    <property type="evidence" value="ECO:0007669"/>
    <property type="project" value="UniProtKB-KW"/>
</dbReference>
<accession>A0A414UQP3</accession>
<evidence type="ECO:0000313" key="10">
    <source>
        <dbReference type="Proteomes" id="UP000283981"/>
    </source>
</evidence>
<evidence type="ECO:0000313" key="9">
    <source>
        <dbReference type="EMBL" id="RHG77492.1"/>
    </source>
</evidence>
<dbReference type="SUPFAM" id="SSF102114">
    <property type="entry name" value="Radical SAM enzymes"/>
    <property type="match status" value="1"/>
</dbReference>
<protein>
    <submittedName>
        <fullName evidence="9">Radical SAM protein</fullName>
    </submittedName>
</protein>
<dbReference type="AlphaFoldDB" id="A0A414UQP3"/>
<keyword evidence="5" id="KW-0408">Iron</keyword>
<reference evidence="9 10" key="1">
    <citation type="submission" date="2018-08" db="EMBL/GenBank/DDBJ databases">
        <title>A genome reference for cultivated species of the human gut microbiota.</title>
        <authorList>
            <person name="Zou Y."/>
            <person name="Xue W."/>
            <person name="Luo G."/>
        </authorList>
    </citation>
    <scope>NUCLEOTIDE SEQUENCE [LARGE SCALE GENOMIC DNA]</scope>
    <source>
        <strain evidence="9 10">AM21-18</strain>
    </source>
</reference>
<dbReference type="PANTHER" id="PTHR43273:SF3">
    <property type="entry name" value="ANAEROBIC SULFATASE-MATURATING ENZYME HOMOLOG ASLB-RELATED"/>
    <property type="match status" value="1"/>
</dbReference>
<proteinExistence type="inferred from homology"/>
<dbReference type="SFLD" id="SFLDG01386">
    <property type="entry name" value="main_SPASM_domain-containing"/>
    <property type="match status" value="1"/>
</dbReference>
<evidence type="ECO:0000256" key="3">
    <source>
        <dbReference type="ARBA" id="ARBA00022691"/>
    </source>
</evidence>
<comment type="similarity">
    <text evidence="7">Belongs to the radical SAM superfamily. Anaerobic sulfatase-maturating enzyme family.</text>
</comment>
<evidence type="ECO:0000256" key="1">
    <source>
        <dbReference type="ARBA" id="ARBA00001966"/>
    </source>
</evidence>
<name>A0A414UQP3_MEDGN</name>
<dbReference type="InterPro" id="IPR007197">
    <property type="entry name" value="rSAM"/>
</dbReference>
<dbReference type="Gene3D" id="3.20.20.70">
    <property type="entry name" value="Aldolase class I"/>
    <property type="match status" value="1"/>
</dbReference>
<organism evidence="9 10">
    <name type="scientific">Mediterraneibacter gnavus</name>
    <name type="common">Ruminococcus gnavus</name>
    <dbReference type="NCBI Taxonomy" id="33038"/>
    <lineage>
        <taxon>Bacteria</taxon>
        <taxon>Bacillati</taxon>
        <taxon>Bacillota</taxon>
        <taxon>Clostridia</taxon>
        <taxon>Lachnospirales</taxon>
        <taxon>Lachnospiraceae</taxon>
        <taxon>Mediterraneibacter</taxon>
    </lineage>
</organism>
<dbReference type="Proteomes" id="UP000283981">
    <property type="component" value="Unassembled WGS sequence"/>
</dbReference>
<keyword evidence="2" id="KW-0004">4Fe-4S</keyword>
<evidence type="ECO:0000256" key="5">
    <source>
        <dbReference type="ARBA" id="ARBA00023004"/>
    </source>
</evidence>
<dbReference type="InterPro" id="IPR000385">
    <property type="entry name" value="MoaA_NifB_PqqE_Fe-S-bd_CS"/>
</dbReference>
<dbReference type="PROSITE" id="PS01305">
    <property type="entry name" value="MOAA_NIFB_PQQE"/>
    <property type="match status" value="1"/>
</dbReference>
<dbReference type="PANTHER" id="PTHR43273">
    <property type="entry name" value="ANAEROBIC SULFATASE-MATURATING ENZYME HOMOLOG ASLB-RELATED"/>
    <property type="match status" value="1"/>
</dbReference>
<dbReference type="InterPro" id="IPR058240">
    <property type="entry name" value="rSAM_sf"/>
</dbReference>
<evidence type="ECO:0000256" key="4">
    <source>
        <dbReference type="ARBA" id="ARBA00022723"/>
    </source>
</evidence>
<sequence>MLSTQKTYNKNKEIIKKQFKLCITKNNRKRYEVDRHMIENVFERRRKMNEHLKKIKGTIDVERGYSLGTVFTTRNKQYMYDTGTGKVFECGANEYQILKSLFEQTSLPEKVEGSSEEELEAAYRNIWEMIETEHILQISPDLKFVKETDETLRDLLRYDLRQVILELTEQCNMRCRYCIYNEHNEGYRNFSPKAMTWEVAKRAVEYARDNSGDKVAVSFYGGEPLVQFELMKKTIDYSRQIIKGKELTFSFSTNLTLVTPEIAAYVAGVEGMSVLASIDGPEGIHDAYRVMSGGKGSFEKAIQGLKYLVEAFGERAKESIVINTVVCPPFSAKKLDAIKEFFEGLSWLPKEMVKKCDYVEYGSVREEDISMEYAGDGEFVGEELDGFTLDAIEGWALTRDLEEQDPKSYVAGIVTDKLVRIHNRRQTQEPCKDLRRNGCCIPGNRRVYVKTDGKFLLCEKTGDAPDIGNVFEGADLERIKKYYIEEYDEKSITRCNECWARNLCGLCYAACYEAEGIDMERKEKVCGAHRYATKGELISYYSILEEKPEVIEEIDAVPYY</sequence>
<feature type="domain" description="Radical SAM core" evidence="8">
    <location>
        <begin position="166"/>
        <end position="341"/>
    </location>
</feature>
<dbReference type="InterPro" id="IPR013785">
    <property type="entry name" value="Aldolase_TIM"/>
</dbReference>
<evidence type="ECO:0000256" key="2">
    <source>
        <dbReference type="ARBA" id="ARBA00022485"/>
    </source>
</evidence>
<dbReference type="SFLD" id="SFLDS00029">
    <property type="entry name" value="Radical_SAM"/>
    <property type="match status" value="1"/>
</dbReference>
<comment type="cofactor">
    <cofactor evidence="1">
        <name>[4Fe-4S] cluster</name>
        <dbReference type="ChEBI" id="CHEBI:49883"/>
    </cofactor>
</comment>
<evidence type="ECO:0000256" key="7">
    <source>
        <dbReference type="ARBA" id="ARBA00023601"/>
    </source>
</evidence>
<dbReference type="CDD" id="cd01335">
    <property type="entry name" value="Radical_SAM"/>
    <property type="match status" value="1"/>
</dbReference>
<gene>
    <name evidence="9" type="ORF">DW243_18365</name>
</gene>
<dbReference type="EMBL" id="QRIS01000074">
    <property type="protein sequence ID" value="RHG77492.1"/>
    <property type="molecule type" value="Genomic_DNA"/>
</dbReference>
<keyword evidence="3" id="KW-0949">S-adenosyl-L-methionine</keyword>
<comment type="caution">
    <text evidence="9">The sequence shown here is derived from an EMBL/GenBank/DDBJ whole genome shotgun (WGS) entry which is preliminary data.</text>
</comment>
<keyword evidence="6" id="KW-0411">Iron-sulfur</keyword>